<accession>A0ABU9EC70</accession>
<proteinExistence type="predicted"/>
<dbReference type="RefSeq" id="WP_405287107.1">
    <property type="nucleotide sequence ID" value="NZ_JBBHLI010000007.1"/>
</dbReference>
<dbReference type="Proteomes" id="UP001484239">
    <property type="component" value="Unassembled WGS sequence"/>
</dbReference>
<reference evidence="2 3" key="1">
    <citation type="submission" date="2024-02" db="EMBL/GenBank/DDBJ databases">
        <title>A novel Gemmatimonadota bacterium.</title>
        <authorList>
            <person name="Du Z.-J."/>
            <person name="Ye Y.-Q."/>
        </authorList>
    </citation>
    <scope>NUCLEOTIDE SEQUENCE [LARGE SCALE GENOMIC DNA]</scope>
    <source>
        <strain evidence="2 3">DH-20</strain>
    </source>
</reference>
<comment type="caution">
    <text evidence="2">The sequence shown here is derived from an EMBL/GenBank/DDBJ whole genome shotgun (WGS) entry which is preliminary data.</text>
</comment>
<dbReference type="EMBL" id="JBBHLI010000007">
    <property type="protein sequence ID" value="MEK9501712.1"/>
    <property type="molecule type" value="Genomic_DNA"/>
</dbReference>
<sequence>MDVRFERTGERRYGVFVHRAMYPSVEMNPAPSYDEDLPHDFVHFVVEEELGLTRGVFGQLAAGGDAGTFRIADEGSGGREVSRARRKQQDRGRRLAEAGSKEAEFSERAATICHYEWLKRFPTGERLAEVRRLEGFVRKVRVGCSATESASLSDPVVERIARRLEDLSERWANVGVGQSITLQWSPHAPASERRSA</sequence>
<feature type="region of interest" description="Disordered" evidence="1">
    <location>
        <begin position="71"/>
        <end position="100"/>
    </location>
</feature>
<gene>
    <name evidence="2" type="ORF">WI372_12035</name>
</gene>
<organism evidence="2 3">
    <name type="scientific">Gaopeijia maritima</name>
    <dbReference type="NCBI Taxonomy" id="3119007"/>
    <lineage>
        <taxon>Bacteria</taxon>
        <taxon>Pseudomonadati</taxon>
        <taxon>Gemmatimonadota</taxon>
        <taxon>Longimicrobiia</taxon>
        <taxon>Gaopeijiales</taxon>
        <taxon>Gaopeijiaceae</taxon>
        <taxon>Gaopeijia</taxon>
    </lineage>
</organism>
<keyword evidence="3" id="KW-1185">Reference proteome</keyword>
<evidence type="ECO:0000313" key="3">
    <source>
        <dbReference type="Proteomes" id="UP001484239"/>
    </source>
</evidence>
<name>A0ABU9EC70_9BACT</name>
<evidence type="ECO:0000313" key="2">
    <source>
        <dbReference type="EMBL" id="MEK9501712.1"/>
    </source>
</evidence>
<evidence type="ECO:0000256" key="1">
    <source>
        <dbReference type="SAM" id="MobiDB-lite"/>
    </source>
</evidence>
<protein>
    <submittedName>
        <fullName evidence="2">Uncharacterized protein</fullName>
    </submittedName>
</protein>